<dbReference type="KEGG" id="acob:P0Y56_15510"/>
<keyword evidence="1" id="KW-1133">Transmembrane helix</keyword>
<evidence type="ECO:0000313" key="3">
    <source>
        <dbReference type="Proteomes" id="UP001218362"/>
    </source>
</evidence>
<evidence type="ECO:0000313" key="2">
    <source>
        <dbReference type="EMBL" id="WEK46396.1"/>
    </source>
</evidence>
<dbReference type="Pfam" id="PF04956">
    <property type="entry name" value="TrbC"/>
    <property type="match status" value="1"/>
</dbReference>
<dbReference type="Proteomes" id="UP001218362">
    <property type="component" value="Chromosome"/>
</dbReference>
<proteinExistence type="predicted"/>
<feature type="transmembrane region" description="Helical" evidence="1">
    <location>
        <begin position="60"/>
        <end position="80"/>
    </location>
</feature>
<evidence type="ECO:0000256" key="1">
    <source>
        <dbReference type="SAM" id="Phobius"/>
    </source>
</evidence>
<reference evidence="2" key="1">
    <citation type="submission" date="2023-03" db="EMBL/GenBank/DDBJ databases">
        <title>Andean soil-derived lignocellulolytic bacterial consortium as a source of novel taxa and putative plastic-active enzymes.</title>
        <authorList>
            <person name="Diaz-Garcia L."/>
            <person name="Chuvochina M."/>
            <person name="Feuerriegel G."/>
            <person name="Bunk B."/>
            <person name="Sproer C."/>
            <person name="Streit W.R."/>
            <person name="Rodriguez L.M."/>
            <person name="Overmann J."/>
            <person name="Jimenez D.J."/>
        </authorList>
    </citation>
    <scope>NUCLEOTIDE SEQUENCE</scope>
    <source>
        <strain evidence="2">MAG 26</strain>
    </source>
</reference>
<dbReference type="EMBL" id="CP119316">
    <property type="protein sequence ID" value="WEK46396.1"/>
    <property type="molecule type" value="Genomic_DNA"/>
</dbReference>
<accession>A0AAJ5X6A3</accession>
<dbReference type="InterPro" id="IPR007039">
    <property type="entry name" value="TrbC/VirB2"/>
</dbReference>
<gene>
    <name evidence="2" type="ORF">P0Y56_15510</name>
</gene>
<keyword evidence="1" id="KW-0812">Transmembrane</keyword>
<keyword evidence="1" id="KW-0472">Membrane</keyword>
<feature type="transmembrane region" description="Helical" evidence="1">
    <location>
        <begin position="22"/>
        <end position="48"/>
    </location>
</feature>
<protein>
    <submittedName>
        <fullName evidence="2">TrbC/VirB2 family protein</fullName>
    </submittedName>
</protein>
<sequence length="122" mass="12532">MTVAASLLTPDGENALGGAADWITGLLAGTLTTSLCVIAVACLGFLLLTGQLAIRRGGQVIMGCFVLLGASTFALALRGLGSELAGDNQAPVPLVIERQVRPPLPPANYDPYAGASLRRKDK</sequence>
<organism evidence="2 3">
    <name type="scientific">Candidatus Andeanibacterium colombiense</name>
    <dbReference type="NCBI Taxonomy" id="3121345"/>
    <lineage>
        <taxon>Bacteria</taxon>
        <taxon>Pseudomonadati</taxon>
        <taxon>Pseudomonadota</taxon>
        <taxon>Alphaproteobacteria</taxon>
        <taxon>Sphingomonadales</taxon>
        <taxon>Sphingomonadaceae</taxon>
        <taxon>Candidatus Andeanibacterium</taxon>
    </lineage>
</organism>
<name>A0AAJ5X6A3_9SPHN</name>
<dbReference type="AlphaFoldDB" id="A0AAJ5X6A3"/>